<reference evidence="3 4" key="1">
    <citation type="journal article" date="2020" name="IScience">
        <title>Genome Sequencing of the Endangered Kingdonia uniflora (Circaeasteraceae, Ranunculales) Reveals Potential Mechanisms of Evolutionary Specialization.</title>
        <authorList>
            <person name="Sun Y."/>
            <person name="Deng T."/>
            <person name="Zhang A."/>
            <person name="Moore M.J."/>
            <person name="Landis J.B."/>
            <person name="Lin N."/>
            <person name="Zhang H."/>
            <person name="Zhang X."/>
            <person name="Huang J."/>
            <person name="Zhang X."/>
            <person name="Sun H."/>
            <person name="Wang H."/>
        </authorList>
    </citation>
    <scope>NUCLEOTIDE SEQUENCE [LARGE SCALE GENOMIC DNA]</scope>
    <source>
        <strain evidence="3">TB1705</strain>
        <tissue evidence="3">Leaf</tissue>
    </source>
</reference>
<dbReference type="AlphaFoldDB" id="A0A7J7NHL3"/>
<keyword evidence="2" id="KW-0472">Membrane</keyword>
<keyword evidence="2" id="KW-0812">Transmembrane</keyword>
<dbReference type="Proteomes" id="UP000541444">
    <property type="component" value="Unassembled WGS sequence"/>
</dbReference>
<feature type="transmembrane region" description="Helical" evidence="2">
    <location>
        <begin position="366"/>
        <end position="387"/>
    </location>
</feature>
<evidence type="ECO:0000313" key="3">
    <source>
        <dbReference type="EMBL" id="KAF6166676.1"/>
    </source>
</evidence>
<feature type="compositionally biased region" description="Basic and acidic residues" evidence="1">
    <location>
        <begin position="30"/>
        <end position="42"/>
    </location>
</feature>
<comment type="caution">
    <text evidence="3">The sequence shown here is derived from an EMBL/GenBank/DDBJ whole genome shotgun (WGS) entry which is preliminary data.</text>
</comment>
<accession>A0A7J7NHL3</accession>
<dbReference type="PANTHER" id="PTHR35490">
    <property type="entry name" value="BACTERIOPHAGE N4 ADSORPTION B PROTEIN"/>
    <property type="match status" value="1"/>
</dbReference>
<name>A0A7J7NHL3_9MAGN</name>
<dbReference type="OrthoDB" id="1923043at2759"/>
<keyword evidence="4" id="KW-1185">Reference proteome</keyword>
<dbReference type="EMBL" id="JACGCM010000786">
    <property type="protein sequence ID" value="KAF6166676.1"/>
    <property type="molecule type" value="Genomic_DNA"/>
</dbReference>
<evidence type="ECO:0000256" key="1">
    <source>
        <dbReference type="SAM" id="MobiDB-lite"/>
    </source>
</evidence>
<evidence type="ECO:0000256" key="2">
    <source>
        <dbReference type="SAM" id="Phobius"/>
    </source>
</evidence>
<sequence>MPTYTAVTIDRMLEPIFLSKKPPIGMVDSGKGKTLRDREVSRPKMSPLLYTTPESTPLPDSPLSFPPSPYILNHKRRGPNLGKNVSRSDVSLGKLGSEEEKSSSGVEVCSSSKVEVEGDRCEEGEVICLHDEVSGGLSLDNGICASNGEVLSIVVNSERDDVCEDFFDRRESMSVSSNVDLEDNNGGDLLLRPSTPMGEFFDACEELSNGGGPQASLHDIEAELHEIRLNLLIEIERRKQAEEALDRIQTQWEKLRQQLSLVGLTLPVAPTIADEDEKIDSDPAEELCRQVHLARLVSTSVARGAAKAEIEMEMEFQIESKNFEVTRLWDRLNYYEAVNREMSQRNQEAVDVARRDRQRRKEKQKWVWSSIGVVITLGSAALAWSYLPTSPPLPDCESPTQT</sequence>
<gene>
    <name evidence="3" type="ORF">GIB67_005538</name>
</gene>
<dbReference type="PANTHER" id="PTHR35490:SF2">
    <property type="entry name" value="BACTERIOPHAGE N4 ADSORPTION B PROTEIN"/>
    <property type="match status" value="1"/>
</dbReference>
<proteinExistence type="predicted"/>
<organism evidence="3 4">
    <name type="scientific">Kingdonia uniflora</name>
    <dbReference type="NCBI Taxonomy" id="39325"/>
    <lineage>
        <taxon>Eukaryota</taxon>
        <taxon>Viridiplantae</taxon>
        <taxon>Streptophyta</taxon>
        <taxon>Embryophyta</taxon>
        <taxon>Tracheophyta</taxon>
        <taxon>Spermatophyta</taxon>
        <taxon>Magnoliopsida</taxon>
        <taxon>Ranunculales</taxon>
        <taxon>Circaeasteraceae</taxon>
        <taxon>Kingdonia</taxon>
    </lineage>
</organism>
<keyword evidence="2" id="KW-1133">Transmembrane helix</keyword>
<feature type="region of interest" description="Disordered" evidence="1">
    <location>
        <begin position="21"/>
        <end position="102"/>
    </location>
</feature>
<protein>
    <submittedName>
        <fullName evidence="3">Uncharacterized protein</fullName>
    </submittedName>
</protein>
<evidence type="ECO:0000313" key="4">
    <source>
        <dbReference type="Proteomes" id="UP000541444"/>
    </source>
</evidence>